<evidence type="ECO:0000256" key="3">
    <source>
        <dbReference type="ARBA" id="ARBA00023002"/>
    </source>
</evidence>
<sequence>MNQNGSLNKKNLSIAIIGTGFGGLGAAIQLQKNGFENFTIFEKSNSVGGTWRENSYPGSACDVPSHLYSFSFEPYSDWPRKYSPQPEILAYLERCAVKYDLVPKIKFGKEIQSAEWDSDKGVWKIHLSQGETAEYNILISAVGQLNRPAFPKLKGLDRFSGKLFHSAAWDSSYDFSGKKVAVIGTGASAIQFIPQIANTGAKVTVFQRTAPWVVSKPDRKYLGLEKLLFKYLPGYRLLHRFQIYIWNEIRLMAFQKNNPANWIVKWMATSHMRKFIKDPKVRTILTPDYPVGCKRILLSNDYYEALAKPNVTVISDSIKEVVPEGIKTKDGVLHSFDAMVFGTGFKATEFLSPMEIKGQDDRNLNEVWKNGAEAYLGLSVAGFPNFFMLYGPNTNLGHNSIVYMIESQVRYILSALNTMAEKGFRALSPKPQAMKKYNEKLNVRFGKFVWDTGCTNWYTNEAGKNTNNWPGHTYEYSRRTKEIDLSEFDLA</sequence>
<keyword evidence="1" id="KW-0285">Flavoprotein</keyword>
<gene>
    <name evidence="5" type="ORF">CH371_15950</name>
</gene>
<dbReference type="PANTHER" id="PTHR42877:SF4">
    <property type="entry name" value="FAD_NAD(P)-BINDING DOMAIN-CONTAINING PROTEIN-RELATED"/>
    <property type="match status" value="1"/>
</dbReference>
<evidence type="ECO:0000256" key="4">
    <source>
        <dbReference type="SAM" id="Phobius"/>
    </source>
</evidence>
<reference evidence="5 6" key="1">
    <citation type="submission" date="2017-07" db="EMBL/GenBank/DDBJ databases">
        <title>Leptospira spp. isolated from tropical soils.</title>
        <authorList>
            <person name="Thibeaux R."/>
            <person name="Iraola G."/>
            <person name="Ferres I."/>
            <person name="Bierque E."/>
            <person name="Girault D."/>
            <person name="Soupe-Gilbert M.-E."/>
            <person name="Picardeau M."/>
            <person name="Goarant C."/>
        </authorList>
    </citation>
    <scope>NUCLEOTIDE SEQUENCE [LARGE SCALE GENOMIC DNA]</scope>
    <source>
        <strain evidence="5 6">FH2-C-A2</strain>
    </source>
</reference>
<keyword evidence="3" id="KW-0560">Oxidoreductase</keyword>
<dbReference type="PANTHER" id="PTHR42877">
    <property type="entry name" value="L-ORNITHINE N(5)-MONOOXYGENASE-RELATED"/>
    <property type="match status" value="1"/>
</dbReference>
<proteinExistence type="predicted"/>
<dbReference type="SUPFAM" id="SSF51905">
    <property type="entry name" value="FAD/NAD(P)-binding domain"/>
    <property type="match status" value="2"/>
</dbReference>
<accession>A0A2M9Z9F8</accession>
<dbReference type="InterPro" id="IPR036188">
    <property type="entry name" value="FAD/NAD-bd_sf"/>
</dbReference>
<dbReference type="Gene3D" id="3.50.50.60">
    <property type="entry name" value="FAD/NAD(P)-binding domain"/>
    <property type="match status" value="3"/>
</dbReference>
<keyword evidence="4" id="KW-0472">Membrane</keyword>
<evidence type="ECO:0000256" key="2">
    <source>
        <dbReference type="ARBA" id="ARBA00022827"/>
    </source>
</evidence>
<dbReference type="EMBL" id="NPDT01000007">
    <property type="protein sequence ID" value="PJZ65034.1"/>
    <property type="molecule type" value="Genomic_DNA"/>
</dbReference>
<keyword evidence="4" id="KW-0812">Transmembrane</keyword>
<evidence type="ECO:0000256" key="1">
    <source>
        <dbReference type="ARBA" id="ARBA00022630"/>
    </source>
</evidence>
<keyword evidence="2" id="KW-0274">FAD</keyword>
<dbReference type="Proteomes" id="UP000231912">
    <property type="component" value="Unassembled WGS sequence"/>
</dbReference>
<comment type="caution">
    <text evidence="5">The sequence shown here is derived from an EMBL/GenBank/DDBJ whole genome shotgun (WGS) entry which is preliminary data.</text>
</comment>
<organism evidence="5 6">
    <name type="scientific">Leptospira wolffii</name>
    <dbReference type="NCBI Taxonomy" id="409998"/>
    <lineage>
        <taxon>Bacteria</taxon>
        <taxon>Pseudomonadati</taxon>
        <taxon>Spirochaetota</taxon>
        <taxon>Spirochaetia</taxon>
        <taxon>Leptospirales</taxon>
        <taxon>Leptospiraceae</taxon>
        <taxon>Leptospira</taxon>
    </lineage>
</organism>
<dbReference type="Pfam" id="PF00743">
    <property type="entry name" value="FMO-like"/>
    <property type="match status" value="1"/>
</dbReference>
<dbReference type="AlphaFoldDB" id="A0A2M9Z9F8"/>
<dbReference type="GO" id="GO:0050661">
    <property type="term" value="F:NADP binding"/>
    <property type="evidence" value="ECO:0007669"/>
    <property type="project" value="InterPro"/>
</dbReference>
<keyword evidence="4" id="KW-1133">Transmembrane helix</keyword>
<dbReference type="GO" id="GO:0050660">
    <property type="term" value="F:flavin adenine dinucleotide binding"/>
    <property type="evidence" value="ECO:0007669"/>
    <property type="project" value="InterPro"/>
</dbReference>
<evidence type="ECO:0000313" key="6">
    <source>
        <dbReference type="Proteomes" id="UP000231912"/>
    </source>
</evidence>
<dbReference type="GO" id="GO:0004499">
    <property type="term" value="F:N,N-dimethylaniline monooxygenase activity"/>
    <property type="evidence" value="ECO:0007669"/>
    <property type="project" value="InterPro"/>
</dbReference>
<dbReference type="PRINTS" id="PR00411">
    <property type="entry name" value="PNDRDTASEI"/>
</dbReference>
<dbReference type="InterPro" id="IPR020946">
    <property type="entry name" value="Flavin_mOase-like"/>
</dbReference>
<dbReference type="InterPro" id="IPR051209">
    <property type="entry name" value="FAD-bind_Monooxygenase_sf"/>
</dbReference>
<protein>
    <submittedName>
        <fullName evidence="5">4-hydroxyacetophenone monooxygenase</fullName>
    </submittedName>
</protein>
<dbReference type="RefSeq" id="WP_100759805.1">
    <property type="nucleotide sequence ID" value="NZ_NPDT01000007.1"/>
</dbReference>
<keyword evidence="5" id="KW-0503">Monooxygenase</keyword>
<evidence type="ECO:0000313" key="5">
    <source>
        <dbReference type="EMBL" id="PJZ65034.1"/>
    </source>
</evidence>
<feature type="transmembrane region" description="Helical" evidence="4">
    <location>
        <begin position="12"/>
        <end position="30"/>
    </location>
</feature>
<name>A0A2M9Z9F8_9LEPT</name>